<proteinExistence type="predicted"/>
<sequence length="531" mass="56848">MSNPTGRRTAVVIGAGIAGLTAAKSLSQAFDTVVVVDRDELPDGGRPRRGVPQGQHSHVLLVAGQRALEELFPGLGEELVAAGAQVFDSGADLHLYRLGAAWNPVHSGQPFVSMSRPLLEYTIRRRVQALPNVTVRPNTSVSGLGGADGRVTEVLLDGERLSADLVVDTTGRGSRSDRWLAALGFPTPEVEEVKVNVGYVSRIYRHTPGDLDVKAAFVQPTPPAEKRIGAALLIEDDQWLVSVGGWHRDYPAATEDGFLAHAESLPDPIIAKLVRQAEPLTEPVAFQYPANRRRHFEELTQVPAGYLALGDAICSFNPLYGQGMTCAAQEALALGRLLAEHEGVTADLARAFYQEAAGVLFVPWQAAIGGDFDYAETAGRRPYAAELFGRYSTQAQLAAQVSGEVRKVILSVQHLLASPMALWEPSLTAEIVRAARHEPEGTQPQFGHGGHGRPLWTAEDRDAERIRAALREAGLVEFSDKAPGFAVEGGAPILVARLDGGDRDDYVAPITAAGFTAAADPEDPTLLRVTA</sequence>
<organism evidence="2 3">
    <name type="scientific">Streptomyces adustus</name>
    <dbReference type="NCBI Taxonomy" id="1609272"/>
    <lineage>
        <taxon>Bacteria</taxon>
        <taxon>Bacillati</taxon>
        <taxon>Actinomycetota</taxon>
        <taxon>Actinomycetes</taxon>
        <taxon>Kitasatosporales</taxon>
        <taxon>Streptomycetaceae</taxon>
        <taxon>Streptomyces</taxon>
    </lineage>
</organism>
<dbReference type="Proteomes" id="UP000325849">
    <property type="component" value="Unassembled WGS sequence"/>
</dbReference>
<protein>
    <submittedName>
        <fullName evidence="2">FAD-dependent monooxygenase</fullName>
    </submittedName>
</protein>
<dbReference type="RefSeq" id="WP_152895335.1">
    <property type="nucleotide sequence ID" value="NZ_VJZD01000361.1"/>
</dbReference>
<evidence type="ECO:0000313" key="3">
    <source>
        <dbReference type="Proteomes" id="UP000325849"/>
    </source>
</evidence>
<dbReference type="GO" id="GO:0071949">
    <property type="term" value="F:FAD binding"/>
    <property type="evidence" value="ECO:0007669"/>
    <property type="project" value="InterPro"/>
</dbReference>
<dbReference type="SUPFAM" id="SSF51905">
    <property type="entry name" value="FAD/NAD(P)-binding domain"/>
    <property type="match status" value="1"/>
</dbReference>
<feature type="domain" description="FAD-binding" evidence="1">
    <location>
        <begin position="10"/>
        <end position="346"/>
    </location>
</feature>
<dbReference type="OrthoDB" id="9790035at2"/>
<dbReference type="EMBL" id="VJZD01000361">
    <property type="protein sequence ID" value="MPY37776.1"/>
    <property type="molecule type" value="Genomic_DNA"/>
</dbReference>
<accession>A0A5N8VSY0</accession>
<keyword evidence="3" id="KW-1185">Reference proteome</keyword>
<evidence type="ECO:0000259" key="1">
    <source>
        <dbReference type="Pfam" id="PF01494"/>
    </source>
</evidence>
<dbReference type="PANTHER" id="PTHR43422">
    <property type="entry name" value="THIAMINE THIAZOLE SYNTHASE"/>
    <property type="match status" value="1"/>
</dbReference>
<evidence type="ECO:0000313" key="2">
    <source>
        <dbReference type="EMBL" id="MPY37776.1"/>
    </source>
</evidence>
<dbReference type="AlphaFoldDB" id="A0A5N8VSY0"/>
<keyword evidence="2" id="KW-0503">Monooxygenase</keyword>
<dbReference type="Gene3D" id="3.50.50.60">
    <property type="entry name" value="FAD/NAD(P)-binding domain"/>
    <property type="match status" value="1"/>
</dbReference>
<keyword evidence="2" id="KW-0560">Oxidoreductase</keyword>
<dbReference type="PANTHER" id="PTHR43422:SF3">
    <property type="entry name" value="THIAMINE THIAZOLE SYNTHASE"/>
    <property type="match status" value="1"/>
</dbReference>
<reference evidence="2 3" key="1">
    <citation type="submission" date="2019-07" db="EMBL/GenBank/DDBJ databases">
        <title>New species of Amycolatopsis and Streptomyces.</title>
        <authorList>
            <person name="Duangmal K."/>
            <person name="Teo W.F.A."/>
            <person name="Lipun K."/>
        </authorList>
    </citation>
    <scope>NUCLEOTIDE SEQUENCE [LARGE SCALE GENOMIC DNA]</scope>
    <source>
        <strain evidence="2 3">NBRC 109810</strain>
    </source>
</reference>
<dbReference type="InterPro" id="IPR002938">
    <property type="entry name" value="FAD-bd"/>
</dbReference>
<gene>
    <name evidence="2" type="ORF">FNH09_43180</name>
</gene>
<dbReference type="GO" id="GO:0004497">
    <property type="term" value="F:monooxygenase activity"/>
    <property type="evidence" value="ECO:0007669"/>
    <property type="project" value="UniProtKB-KW"/>
</dbReference>
<name>A0A5N8VSY0_9ACTN</name>
<dbReference type="InterPro" id="IPR036188">
    <property type="entry name" value="FAD/NAD-bd_sf"/>
</dbReference>
<comment type="caution">
    <text evidence="2">The sequence shown here is derived from an EMBL/GenBank/DDBJ whole genome shotgun (WGS) entry which is preliminary data.</text>
</comment>
<dbReference type="Pfam" id="PF01494">
    <property type="entry name" value="FAD_binding_3"/>
    <property type="match status" value="1"/>
</dbReference>